<organism evidence="1 2">
    <name type="scientific">Macrosiphum euphorbiae</name>
    <name type="common">potato aphid</name>
    <dbReference type="NCBI Taxonomy" id="13131"/>
    <lineage>
        <taxon>Eukaryota</taxon>
        <taxon>Metazoa</taxon>
        <taxon>Ecdysozoa</taxon>
        <taxon>Arthropoda</taxon>
        <taxon>Hexapoda</taxon>
        <taxon>Insecta</taxon>
        <taxon>Pterygota</taxon>
        <taxon>Neoptera</taxon>
        <taxon>Paraneoptera</taxon>
        <taxon>Hemiptera</taxon>
        <taxon>Sternorrhyncha</taxon>
        <taxon>Aphidomorpha</taxon>
        <taxon>Aphidoidea</taxon>
        <taxon>Aphididae</taxon>
        <taxon>Macrosiphini</taxon>
        <taxon>Macrosiphum</taxon>
    </lineage>
</organism>
<reference evidence="1 2" key="1">
    <citation type="submission" date="2023-01" db="EMBL/GenBank/DDBJ databases">
        <authorList>
            <person name="Whitehead M."/>
        </authorList>
    </citation>
    <scope>NUCLEOTIDE SEQUENCE [LARGE SCALE GENOMIC DNA]</scope>
</reference>
<name>A0AAV0WPU6_9HEMI</name>
<sequence length="91" mass="10466">MRKLSLVMKGDEGFESICVSGRGRPTKYPDNIKQLYDKPRPISTLKKKDLMKLCKTEAIPVEFHEWYQSIPSCSKQKDTILISESENDSDN</sequence>
<keyword evidence="2" id="KW-1185">Reference proteome</keyword>
<proteinExistence type="predicted"/>
<evidence type="ECO:0000313" key="2">
    <source>
        <dbReference type="Proteomes" id="UP001160148"/>
    </source>
</evidence>
<comment type="caution">
    <text evidence="1">The sequence shown here is derived from an EMBL/GenBank/DDBJ whole genome shotgun (WGS) entry which is preliminary data.</text>
</comment>
<dbReference type="Proteomes" id="UP001160148">
    <property type="component" value="Unassembled WGS sequence"/>
</dbReference>
<dbReference type="EMBL" id="CARXXK010000002">
    <property type="protein sequence ID" value="CAI6357572.1"/>
    <property type="molecule type" value="Genomic_DNA"/>
</dbReference>
<gene>
    <name evidence="1" type="ORF">MEUPH1_LOCUS13183</name>
</gene>
<dbReference type="AlphaFoldDB" id="A0AAV0WPU6"/>
<accession>A0AAV0WPU6</accession>
<evidence type="ECO:0000313" key="1">
    <source>
        <dbReference type="EMBL" id="CAI6357572.1"/>
    </source>
</evidence>
<protein>
    <submittedName>
        <fullName evidence="1">Uncharacterized protein</fullName>
    </submittedName>
</protein>